<proteinExistence type="predicted"/>
<sequence>MSEKERRDILSGTGEDLKYAKSLGFVGAHIDPKTGRVVIPRMQMLQVQEEVVAKKQKELVMKNGGDMRLRLMHYQGLS</sequence>
<gene>
    <name evidence="1" type="ORF">UY22_C0036G0004</name>
</gene>
<organism evidence="1 2">
    <name type="scientific">Candidatus Amesbacteria bacterium GW2011_GWC1_48_10</name>
    <dbReference type="NCBI Taxonomy" id="1618365"/>
    <lineage>
        <taxon>Bacteria</taxon>
        <taxon>Candidatus Amesiibacteriota</taxon>
    </lineage>
</organism>
<dbReference type="Proteomes" id="UP000034877">
    <property type="component" value="Unassembled WGS sequence"/>
</dbReference>
<evidence type="ECO:0000313" key="1">
    <source>
        <dbReference type="EMBL" id="KKU92284.1"/>
    </source>
</evidence>
<accession>A0A0G1UDW6</accession>
<dbReference type="EMBL" id="LCPE01000036">
    <property type="protein sequence ID" value="KKU92284.1"/>
    <property type="molecule type" value="Genomic_DNA"/>
</dbReference>
<evidence type="ECO:0000313" key="2">
    <source>
        <dbReference type="Proteomes" id="UP000034877"/>
    </source>
</evidence>
<name>A0A0G1UDW6_9BACT</name>
<dbReference type="AlphaFoldDB" id="A0A0G1UDW6"/>
<protein>
    <submittedName>
        <fullName evidence="1">Uncharacterized protein</fullName>
    </submittedName>
</protein>
<reference evidence="1 2" key="1">
    <citation type="journal article" date="2015" name="Nature">
        <title>rRNA introns, odd ribosomes, and small enigmatic genomes across a large radiation of phyla.</title>
        <authorList>
            <person name="Brown C.T."/>
            <person name="Hug L.A."/>
            <person name="Thomas B.C."/>
            <person name="Sharon I."/>
            <person name="Castelle C.J."/>
            <person name="Singh A."/>
            <person name="Wilkins M.J."/>
            <person name="Williams K.H."/>
            <person name="Banfield J.F."/>
        </authorList>
    </citation>
    <scope>NUCLEOTIDE SEQUENCE [LARGE SCALE GENOMIC DNA]</scope>
</reference>
<comment type="caution">
    <text evidence="1">The sequence shown here is derived from an EMBL/GenBank/DDBJ whole genome shotgun (WGS) entry which is preliminary data.</text>
</comment>